<accession>A0A9X1L9W0</accession>
<keyword evidence="1" id="KW-0175">Coiled coil</keyword>
<dbReference type="RefSeq" id="WP_226606446.1">
    <property type="nucleotide sequence ID" value="NZ_JAJAQI010000008.1"/>
</dbReference>
<gene>
    <name evidence="2" type="ORF">LHA35_07430</name>
</gene>
<proteinExistence type="predicted"/>
<dbReference type="Proteomes" id="UP001139311">
    <property type="component" value="Unassembled WGS sequence"/>
</dbReference>
<keyword evidence="3" id="KW-1185">Reference proteome</keyword>
<evidence type="ECO:0000313" key="2">
    <source>
        <dbReference type="EMBL" id="MCB4821560.1"/>
    </source>
</evidence>
<evidence type="ECO:0000256" key="1">
    <source>
        <dbReference type="SAM" id="Coils"/>
    </source>
</evidence>
<protein>
    <submittedName>
        <fullName evidence="2">Uncharacterized protein</fullName>
    </submittedName>
</protein>
<name>A0A9X1L9W0_9PROT</name>
<sequence>MILIGAGAVPVPGYPRRAPPGRLLPAALLALALLTGHPLGAQEAPADPGAVTAALLQQELAVRLPSPWRLAELRLEAQADLGSAAAPEIHSRLLAMLALALPTFEPAGREGEITFARPVAPEGYRRAVQGLAISTRRDGRWETRITLEPDSALAVPGLPAAALPGRVVMLGSEEEARLRAARAAADEAGHAAALAAQRRAAALATEQGVAEAEAAARRQAAAARVLAEEARAAEARRQEAEEARRLAEARRDAAEALEAAVLREAAAQRMVIEARARQIAELRTRFAGDRNTRLAALDQAMRSGDPAIRALGFEAALASQDAAAIGLALRLTLVQKPELQVVTFAPAVVGPGQGNPQEVVASLSGFAIVLEDINPATGSFTGMARLGGGTARATGALGRSEMTVALRPAGPGQPLLVGGVAQEACSLALRLSEVRTLDGLFGCTAKETPRLIARIALD</sequence>
<evidence type="ECO:0000313" key="3">
    <source>
        <dbReference type="Proteomes" id="UP001139311"/>
    </source>
</evidence>
<feature type="coiled-coil region" evidence="1">
    <location>
        <begin position="223"/>
        <end position="260"/>
    </location>
</feature>
<dbReference type="EMBL" id="JAJAQI010000008">
    <property type="protein sequence ID" value="MCB4821560.1"/>
    <property type="molecule type" value="Genomic_DNA"/>
</dbReference>
<comment type="caution">
    <text evidence="2">The sequence shown here is derived from an EMBL/GenBank/DDBJ whole genome shotgun (WGS) entry which is preliminary data.</text>
</comment>
<organism evidence="2 3">
    <name type="scientific">Roseicella aerolata</name>
    <dbReference type="NCBI Taxonomy" id="2883479"/>
    <lineage>
        <taxon>Bacteria</taxon>
        <taxon>Pseudomonadati</taxon>
        <taxon>Pseudomonadota</taxon>
        <taxon>Alphaproteobacteria</taxon>
        <taxon>Acetobacterales</taxon>
        <taxon>Roseomonadaceae</taxon>
        <taxon>Roseicella</taxon>
    </lineage>
</organism>
<dbReference type="AlphaFoldDB" id="A0A9X1L9W0"/>
<reference evidence="2" key="1">
    <citation type="submission" date="2021-10" db="EMBL/GenBank/DDBJ databases">
        <title>Roseicella aerolatum sp. nov., isolated from aerosols of e-waste dismantling site.</title>
        <authorList>
            <person name="Qin T."/>
        </authorList>
    </citation>
    <scope>NUCLEOTIDE SEQUENCE</scope>
    <source>
        <strain evidence="2">GB24</strain>
    </source>
</reference>